<dbReference type="EMBL" id="JAQOND010000034">
    <property type="protein sequence ID" value="MDC2828703.1"/>
    <property type="molecule type" value="Genomic_DNA"/>
</dbReference>
<dbReference type="RefSeq" id="WP_034539864.1">
    <property type="nucleotide sequence ID" value="NZ_CABMGR010000002.1"/>
</dbReference>
<feature type="active site" description="Tele-phosphohistidine intermediate" evidence="1">
    <location>
        <position position="9"/>
    </location>
</feature>
<feature type="binding site" evidence="2">
    <location>
        <position position="59"/>
    </location>
    <ligand>
        <name>substrate</name>
    </ligand>
</feature>
<dbReference type="AlphaFoldDB" id="A0A099Y9U2"/>
<gene>
    <name evidence="5" type="ORF">LM011_06330</name>
    <name evidence="3" type="ORF">LX03_04395</name>
    <name evidence="4" type="ORF">PO158_10450</name>
</gene>
<dbReference type="InterPro" id="IPR050275">
    <property type="entry name" value="PGM_Phosphatase"/>
</dbReference>
<dbReference type="EMBL" id="JROC01000029">
    <property type="protein sequence ID" value="KGL67029.1"/>
    <property type="molecule type" value="Genomic_DNA"/>
</dbReference>
<dbReference type="SUPFAM" id="SSF53254">
    <property type="entry name" value="Phosphoglycerate mutase-like"/>
    <property type="match status" value="1"/>
</dbReference>
<evidence type="ECO:0000256" key="1">
    <source>
        <dbReference type="PIRSR" id="PIRSR613078-1"/>
    </source>
</evidence>
<reference evidence="5 7" key="2">
    <citation type="submission" date="2020-10" db="EMBL/GenBank/DDBJ databases">
        <title>Genome sequencing of Lactobacillus mucosae KCTC 21011.</title>
        <authorList>
            <person name="Kim J."/>
        </authorList>
    </citation>
    <scope>NUCLEOTIDE SEQUENCE [LARGE SCALE GENOMIC DNA]</scope>
    <source>
        <strain evidence="5 7">LM011</strain>
    </source>
</reference>
<dbReference type="Proteomes" id="UP000030001">
    <property type="component" value="Unassembled WGS sequence"/>
</dbReference>
<accession>A0A099Y9U2</accession>
<dbReference type="InterPro" id="IPR013078">
    <property type="entry name" value="His_Pase_superF_clade-1"/>
</dbReference>
<dbReference type="GeneID" id="57113744"/>
<dbReference type="Pfam" id="PF00300">
    <property type="entry name" value="His_Phos_1"/>
    <property type="match status" value="1"/>
</dbReference>
<evidence type="ECO:0000313" key="6">
    <source>
        <dbReference type="Proteomes" id="UP000030001"/>
    </source>
</evidence>
<dbReference type="GO" id="GO:0005737">
    <property type="term" value="C:cytoplasm"/>
    <property type="evidence" value="ECO:0007669"/>
    <property type="project" value="TreeGrafter"/>
</dbReference>
<dbReference type="CDD" id="cd07067">
    <property type="entry name" value="HP_PGM_like"/>
    <property type="match status" value="1"/>
</dbReference>
<evidence type="ECO:0000313" key="7">
    <source>
        <dbReference type="Proteomes" id="UP000593929"/>
    </source>
</evidence>
<dbReference type="EMBL" id="CP062966">
    <property type="protein sequence ID" value="QOL69043.1"/>
    <property type="molecule type" value="Genomic_DNA"/>
</dbReference>
<dbReference type="Proteomes" id="UP000593929">
    <property type="component" value="Chromosome"/>
</dbReference>
<feature type="binding site" evidence="2">
    <location>
        <begin position="8"/>
        <end position="15"/>
    </location>
    <ligand>
        <name>substrate</name>
    </ligand>
</feature>
<reference evidence="4" key="3">
    <citation type="submission" date="2023-01" db="EMBL/GenBank/DDBJ databases">
        <title>Genome analysis of 13 Lactobacillus isolated from gut of wild boar.</title>
        <authorList>
            <person name="Papp P."/>
            <person name="Libisch B."/>
            <person name="Nagy T."/>
            <person name="Olasz F."/>
        </authorList>
    </citation>
    <scope>NUCLEOTIDE SEQUENCE</scope>
    <source>
        <strain evidence="4">F108</strain>
    </source>
</reference>
<organism evidence="3 6">
    <name type="scientific">Limosilactobacillus mucosae</name>
    <name type="common">Lactobacillus mucosae</name>
    <dbReference type="NCBI Taxonomy" id="97478"/>
    <lineage>
        <taxon>Bacteria</taxon>
        <taxon>Bacillati</taxon>
        <taxon>Bacillota</taxon>
        <taxon>Bacilli</taxon>
        <taxon>Lactobacillales</taxon>
        <taxon>Lactobacillaceae</taxon>
        <taxon>Limosilactobacillus</taxon>
    </lineage>
</organism>
<protein>
    <submittedName>
        <fullName evidence="4">Histidine phosphatase family protein</fullName>
    </submittedName>
    <submittedName>
        <fullName evidence="3">Phosphoglycerate mutase</fullName>
    </submittedName>
</protein>
<dbReference type="Proteomes" id="UP001218021">
    <property type="component" value="Unassembled WGS sequence"/>
</dbReference>
<evidence type="ECO:0000313" key="5">
    <source>
        <dbReference type="EMBL" id="QOL69043.1"/>
    </source>
</evidence>
<evidence type="ECO:0000313" key="4">
    <source>
        <dbReference type="EMBL" id="MDC2828703.1"/>
    </source>
</evidence>
<dbReference type="SMART" id="SM00855">
    <property type="entry name" value="PGAM"/>
    <property type="match status" value="1"/>
</dbReference>
<dbReference type="Gene3D" id="3.40.50.1240">
    <property type="entry name" value="Phosphoglycerate mutase-like"/>
    <property type="match status" value="1"/>
</dbReference>
<evidence type="ECO:0000313" key="3">
    <source>
        <dbReference type="EMBL" id="KGL67029.1"/>
    </source>
</evidence>
<reference evidence="3 6" key="1">
    <citation type="submission" date="2014-09" db="EMBL/GenBank/DDBJ databases">
        <title>Lactobacillus mucosae CRL573 Genome Sequencing.</title>
        <authorList>
            <person name="Bleckwedel J."/>
            <person name="Teran L.C."/>
            <person name="Bonacina J."/>
            <person name="Saavedra L."/>
            <person name="Mozzi F.B."/>
            <person name="Raya R.R."/>
        </authorList>
    </citation>
    <scope>NUCLEOTIDE SEQUENCE [LARGE SCALE GENOMIC DNA]</scope>
    <source>
        <strain evidence="3 6">CRL573</strain>
    </source>
</reference>
<dbReference type="InterPro" id="IPR029033">
    <property type="entry name" value="His_PPase_superfam"/>
</dbReference>
<dbReference type="PANTHER" id="PTHR48100">
    <property type="entry name" value="BROAD-SPECIFICITY PHOSPHATASE YOR283W-RELATED"/>
    <property type="match status" value="1"/>
</dbReference>
<dbReference type="GO" id="GO:0016791">
    <property type="term" value="F:phosphatase activity"/>
    <property type="evidence" value="ECO:0007669"/>
    <property type="project" value="TreeGrafter"/>
</dbReference>
<dbReference type="PANTHER" id="PTHR48100:SF1">
    <property type="entry name" value="HISTIDINE PHOSPHATASE FAMILY PROTEIN-RELATED"/>
    <property type="match status" value="1"/>
</dbReference>
<sequence>MTRIYFIRHGKTQWNLQSRYQGAHGDSPLLKSSYQEIELLAKSLNNTAFAHVYASPLKRARVTAMTLLDNLEQTVPFTIDSRLREFDLGLMEGMHFSAVAEKWPAVLDSFRHHPDRYDASIVQSESFPEVIARVGQAVKEYARCYSGNQNLLIVSHGAALNAAINGLLAVPMAHLKDRGGLSNTSTTILRTDDAEHFELEKWNDTTYLHKEHLDPTDTI</sequence>
<evidence type="ECO:0000256" key="2">
    <source>
        <dbReference type="PIRSR" id="PIRSR613078-2"/>
    </source>
</evidence>
<proteinExistence type="predicted"/>
<feature type="active site" description="Proton donor/acceptor" evidence="1">
    <location>
        <position position="85"/>
    </location>
</feature>
<name>A0A099Y9U2_LIMMU</name>